<evidence type="ECO:0000256" key="2">
    <source>
        <dbReference type="ARBA" id="ARBA00022676"/>
    </source>
</evidence>
<dbReference type="GO" id="GO:0032580">
    <property type="term" value="C:Golgi cisterna membrane"/>
    <property type="evidence" value="ECO:0007669"/>
    <property type="project" value="UniProtKB-SubCell"/>
</dbReference>
<keyword evidence="9" id="KW-1185">Reference proteome</keyword>
<dbReference type="Pfam" id="PF03254">
    <property type="entry name" value="XG_FTase"/>
    <property type="match status" value="1"/>
</dbReference>
<accession>W9QNI0</accession>
<evidence type="ECO:0000256" key="3">
    <source>
        <dbReference type="ARBA" id="ARBA00022679"/>
    </source>
</evidence>
<dbReference type="GO" id="GO:0042546">
    <property type="term" value="P:cell wall biogenesis"/>
    <property type="evidence" value="ECO:0007669"/>
    <property type="project" value="InterPro"/>
</dbReference>
<dbReference type="eggNOG" id="ENOG502QTTA">
    <property type="taxonomic scope" value="Eukaryota"/>
</dbReference>
<evidence type="ECO:0000256" key="6">
    <source>
        <dbReference type="ARBA" id="ARBA00023316"/>
    </source>
</evidence>
<keyword evidence="4 7" id="KW-0333">Golgi apparatus</keyword>
<dbReference type="GO" id="GO:0009969">
    <property type="term" value="P:xyloglucan biosynthetic process"/>
    <property type="evidence" value="ECO:0007669"/>
    <property type="project" value="TreeGrafter"/>
</dbReference>
<organism evidence="8 9">
    <name type="scientific">Morus notabilis</name>
    <dbReference type="NCBI Taxonomy" id="981085"/>
    <lineage>
        <taxon>Eukaryota</taxon>
        <taxon>Viridiplantae</taxon>
        <taxon>Streptophyta</taxon>
        <taxon>Embryophyta</taxon>
        <taxon>Tracheophyta</taxon>
        <taxon>Spermatophyta</taxon>
        <taxon>Magnoliopsida</taxon>
        <taxon>eudicotyledons</taxon>
        <taxon>Gunneridae</taxon>
        <taxon>Pentapetalae</taxon>
        <taxon>rosids</taxon>
        <taxon>fabids</taxon>
        <taxon>Rosales</taxon>
        <taxon>Moraceae</taxon>
        <taxon>Moreae</taxon>
        <taxon>Morus</taxon>
    </lineage>
</organism>
<keyword evidence="6 7" id="KW-0961">Cell wall biogenesis/degradation</keyword>
<dbReference type="EC" id="2.4.1.-" evidence="7"/>
<dbReference type="GO" id="GO:0008107">
    <property type="term" value="F:galactoside 2-alpha-L-fucosyltransferase activity"/>
    <property type="evidence" value="ECO:0007669"/>
    <property type="project" value="InterPro"/>
</dbReference>
<reference evidence="9" key="1">
    <citation type="submission" date="2013-01" db="EMBL/GenBank/DDBJ databases">
        <title>Draft Genome Sequence of a Mulberry Tree, Morus notabilis C.K. Schneid.</title>
        <authorList>
            <person name="He N."/>
            <person name="Zhao S."/>
        </authorList>
    </citation>
    <scope>NUCLEOTIDE SEQUENCE</scope>
</reference>
<evidence type="ECO:0000313" key="8">
    <source>
        <dbReference type="EMBL" id="EXB44704.1"/>
    </source>
</evidence>
<keyword evidence="2 7" id="KW-0328">Glycosyltransferase</keyword>
<dbReference type="PANTHER" id="PTHR31889">
    <property type="entry name" value="FUCOSYLTRANSFERASE 2-RELATED"/>
    <property type="match status" value="1"/>
</dbReference>
<evidence type="ECO:0000256" key="7">
    <source>
        <dbReference type="RuleBase" id="RU367004"/>
    </source>
</evidence>
<protein>
    <recommendedName>
        <fullName evidence="7">Fucosyltransferase</fullName>
        <ecNumber evidence="7">2.4.1.-</ecNumber>
    </recommendedName>
</protein>
<dbReference type="STRING" id="981085.W9QNI0"/>
<keyword evidence="5" id="KW-0325">Glycoprotein</keyword>
<comment type="function">
    <text evidence="7">May be involved in cell wall biosynthesis.</text>
</comment>
<proteinExistence type="inferred from homology"/>
<dbReference type="EMBL" id="KE343878">
    <property type="protein sequence ID" value="EXB44704.1"/>
    <property type="molecule type" value="Genomic_DNA"/>
</dbReference>
<dbReference type="InterPro" id="IPR004938">
    <property type="entry name" value="XG_FTase"/>
</dbReference>
<dbReference type="AlphaFoldDB" id="W9QNI0"/>
<evidence type="ECO:0000256" key="5">
    <source>
        <dbReference type="ARBA" id="ARBA00023180"/>
    </source>
</evidence>
<keyword evidence="3 7" id="KW-0808">Transferase</keyword>
<dbReference type="PANTHER" id="PTHR31889:SF2">
    <property type="entry name" value="FUCOSYLTRANSFERASE 3"/>
    <property type="match status" value="1"/>
</dbReference>
<evidence type="ECO:0000256" key="1">
    <source>
        <dbReference type="ARBA" id="ARBA00010481"/>
    </source>
</evidence>
<gene>
    <name evidence="8" type="ORF">L484_015961</name>
</gene>
<dbReference type="Proteomes" id="UP000030645">
    <property type="component" value="Unassembled WGS sequence"/>
</dbReference>
<dbReference type="GO" id="GO:0071555">
    <property type="term" value="P:cell wall organization"/>
    <property type="evidence" value="ECO:0007669"/>
    <property type="project" value="UniProtKB-UniRule"/>
</dbReference>
<comment type="similarity">
    <text evidence="1 7">Belongs to the glycosyltransferase 37 family.</text>
</comment>
<name>W9QNI0_9ROSA</name>
<sequence>MKTNNYFVPALFSIPSFEQELNNLFQNRDLVFHFLGRYLFHPTNKVWGLITRYYRGYLANADEKISIQIRLLFDVRTNPFQHVLDQILECTIKENLLPEINWQESIISNISETPKSKAVLMTSLSSAFFEKIRDMYWEHPTVTRDVARIFQPCHEEHQQSEKQTHDRKALAGPD</sequence>
<comment type="subcellular location">
    <subcellularLocation>
        <location evidence="7">Golgi apparatus</location>
        <location evidence="7">Golgi stack membrane</location>
        <topology evidence="7">Single-pass type II membrane protein</topology>
    </subcellularLocation>
</comment>
<evidence type="ECO:0000256" key="4">
    <source>
        <dbReference type="ARBA" id="ARBA00023034"/>
    </source>
</evidence>
<evidence type="ECO:0000313" key="9">
    <source>
        <dbReference type="Proteomes" id="UP000030645"/>
    </source>
</evidence>